<dbReference type="EMBL" id="JAUSVP010000002">
    <property type="protein sequence ID" value="MDQ0446263.1"/>
    <property type="molecule type" value="Genomic_DNA"/>
</dbReference>
<dbReference type="SUPFAM" id="SSF52121">
    <property type="entry name" value="Lumazine synthase"/>
    <property type="match status" value="1"/>
</dbReference>
<dbReference type="NCBIfam" id="TIGR00114">
    <property type="entry name" value="lumazine-synth"/>
    <property type="match status" value="1"/>
</dbReference>
<protein>
    <recommendedName>
        <fullName evidence="3 7">6,7-dimethyl-8-ribityllumazine synthase</fullName>
        <shortName evidence="7">DMRL synthase</shortName>
        <shortName evidence="7">LS</shortName>
        <shortName evidence="7">Lumazine synthase</shortName>
        <ecNumber evidence="3 7">2.5.1.78</ecNumber>
    </recommendedName>
</protein>
<sequence length="159" mass="16558">MVAHTRAEPARREPDPRVAGARILVVEARYYDALADELLKGARAAIAAAGATAEVVTVPGALEIPAAVAILFETGTYDAVVTLGCVIRGETGHYDIVAGESARALMDLSVNRTIPLGNGILTVETEEQAWARARVSEQDKGGGAAEAALAVLAIKRAVR</sequence>
<keyword evidence="9" id="KW-1185">Reference proteome</keyword>
<dbReference type="Proteomes" id="UP001231124">
    <property type="component" value="Unassembled WGS sequence"/>
</dbReference>
<dbReference type="EC" id="2.5.1.78" evidence="3 7"/>
<feature type="binding site" evidence="7">
    <location>
        <position position="30"/>
    </location>
    <ligand>
        <name>5-amino-6-(D-ribitylamino)uracil</name>
        <dbReference type="ChEBI" id="CHEBI:15934"/>
    </ligand>
</feature>
<feature type="binding site" evidence="7">
    <location>
        <position position="118"/>
    </location>
    <ligand>
        <name>5-amino-6-(D-ribitylamino)uracil</name>
        <dbReference type="ChEBI" id="CHEBI:15934"/>
    </ligand>
</feature>
<dbReference type="HAMAP" id="MF_00178">
    <property type="entry name" value="Lumazine_synth"/>
    <property type="match status" value="1"/>
</dbReference>
<feature type="binding site" evidence="7">
    <location>
        <position position="132"/>
    </location>
    <ligand>
        <name>(2S)-2-hydroxy-3-oxobutyl phosphate</name>
        <dbReference type="ChEBI" id="CHEBI:58830"/>
    </ligand>
</feature>
<evidence type="ECO:0000256" key="7">
    <source>
        <dbReference type="HAMAP-Rule" id="MF_00178"/>
    </source>
</evidence>
<evidence type="ECO:0000256" key="6">
    <source>
        <dbReference type="ARBA" id="ARBA00048785"/>
    </source>
</evidence>
<evidence type="ECO:0000256" key="2">
    <source>
        <dbReference type="ARBA" id="ARBA00007424"/>
    </source>
</evidence>
<feature type="binding site" evidence="7">
    <location>
        <begin position="90"/>
        <end position="91"/>
    </location>
    <ligand>
        <name>(2S)-2-hydroxy-3-oxobutyl phosphate</name>
        <dbReference type="ChEBI" id="CHEBI:58830"/>
    </ligand>
</feature>
<dbReference type="GO" id="GO:0000906">
    <property type="term" value="F:6,7-dimethyl-8-ribityllumazine synthase activity"/>
    <property type="evidence" value="ECO:0007669"/>
    <property type="project" value="UniProtKB-EC"/>
</dbReference>
<feature type="active site" description="Proton donor" evidence="7">
    <location>
        <position position="93"/>
    </location>
</feature>
<comment type="catalytic activity">
    <reaction evidence="6 7">
        <text>(2S)-2-hydroxy-3-oxobutyl phosphate + 5-amino-6-(D-ribitylamino)uracil = 6,7-dimethyl-8-(1-D-ribityl)lumazine + phosphate + 2 H2O + H(+)</text>
        <dbReference type="Rhea" id="RHEA:26152"/>
        <dbReference type="ChEBI" id="CHEBI:15377"/>
        <dbReference type="ChEBI" id="CHEBI:15378"/>
        <dbReference type="ChEBI" id="CHEBI:15934"/>
        <dbReference type="ChEBI" id="CHEBI:43474"/>
        <dbReference type="ChEBI" id="CHEBI:58201"/>
        <dbReference type="ChEBI" id="CHEBI:58830"/>
        <dbReference type="EC" id="2.5.1.78"/>
    </reaction>
</comment>
<comment type="pathway">
    <text evidence="1 7">Cofactor biosynthesis; riboflavin biosynthesis; riboflavin from 2-hydroxy-3-oxobutyl phosphate and 5-amino-6-(D-ribitylamino)uracil: step 1/2.</text>
</comment>
<dbReference type="InterPro" id="IPR002180">
    <property type="entry name" value="LS/RS"/>
</dbReference>
<dbReference type="PANTHER" id="PTHR21058">
    <property type="entry name" value="6,7-DIMETHYL-8-RIBITYLLUMAZINE SYNTHASE DMRL SYNTHASE LUMAZINE SYNTHASE"/>
    <property type="match status" value="1"/>
</dbReference>
<evidence type="ECO:0000256" key="5">
    <source>
        <dbReference type="ARBA" id="ARBA00022679"/>
    </source>
</evidence>
<proteinExistence type="inferred from homology"/>
<gene>
    <name evidence="7" type="primary">ribH</name>
    <name evidence="8" type="ORF">QO012_000752</name>
</gene>
<dbReference type="InterPro" id="IPR036467">
    <property type="entry name" value="LS/RS_sf"/>
</dbReference>
<evidence type="ECO:0000313" key="9">
    <source>
        <dbReference type="Proteomes" id="UP001231124"/>
    </source>
</evidence>
<dbReference type="Gene3D" id="3.40.50.960">
    <property type="entry name" value="Lumazine/riboflavin synthase"/>
    <property type="match status" value="1"/>
</dbReference>
<evidence type="ECO:0000256" key="3">
    <source>
        <dbReference type="ARBA" id="ARBA00012664"/>
    </source>
</evidence>
<keyword evidence="5 7" id="KW-0808">Transferase</keyword>
<evidence type="ECO:0000256" key="1">
    <source>
        <dbReference type="ARBA" id="ARBA00004917"/>
    </source>
</evidence>
<comment type="function">
    <text evidence="7">Catalyzes the formation of 6,7-dimethyl-8-ribityllumazine by condensation of 5-amino-6-(D-ribitylamino)uracil with 3,4-dihydroxy-2-butanone 4-phosphate. This is the penultimate step in the biosynthesis of riboflavin.</text>
</comment>
<dbReference type="InterPro" id="IPR034964">
    <property type="entry name" value="LS"/>
</dbReference>
<dbReference type="CDD" id="cd09209">
    <property type="entry name" value="Lumazine_synthase-I"/>
    <property type="match status" value="1"/>
</dbReference>
<comment type="similarity">
    <text evidence="2 7">Belongs to the DMRL synthase family.</text>
</comment>
<dbReference type="RefSeq" id="WP_238204266.1">
    <property type="nucleotide sequence ID" value="NZ_BPQE01000017.1"/>
</dbReference>
<keyword evidence="4 7" id="KW-0686">Riboflavin biosynthesis</keyword>
<evidence type="ECO:0000256" key="4">
    <source>
        <dbReference type="ARBA" id="ARBA00022619"/>
    </source>
</evidence>
<feature type="binding site" evidence="7">
    <location>
        <begin position="61"/>
        <end position="63"/>
    </location>
    <ligand>
        <name>5-amino-6-(D-ribitylamino)uracil</name>
        <dbReference type="ChEBI" id="CHEBI:15934"/>
    </ligand>
</feature>
<feature type="binding site" evidence="7">
    <location>
        <begin position="85"/>
        <end position="87"/>
    </location>
    <ligand>
        <name>5-amino-6-(D-ribitylamino)uracil</name>
        <dbReference type="ChEBI" id="CHEBI:15934"/>
    </ligand>
</feature>
<comment type="caution">
    <text evidence="8">The sequence shown here is derived from an EMBL/GenBank/DDBJ whole genome shotgun (WGS) entry which is preliminary data.</text>
</comment>
<dbReference type="PANTHER" id="PTHR21058:SF0">
    <property type="entry name" value="6,7-DIMETHYL-8-RIBITYLLUMAZINE SYNTHASE"/>
    <property type="match status" value="1"/>
</dbReference>
<dbReference type="Pfam" id="PF00885">
    <property type="entry name" value="DMRL_synthase"/>
    <property type="match status" value="1"/>
</dbReference>
<evidence type="ECO:0000313" key="8">
    <source>
        <dbReference type="EMBL" id="MDQ0446263.1"/>
    </source>
</evidence>
<accession>A0ABU0HWS0</accession>
<organism evidence="8 9">
    <name type="scientific">Methylobacterium aerolatum</name>
    <dbReference type="NCBI Taxonomy" id="418708"/>
    <lineage>
        <taxon>Bacteria</taxon>
        <taxon>Pseudomonadati</taxon>
        <taxon>Pseudomonadota</taxon>
        <taxon>Alphaproteobacteria</taxon>
        <taxon>Hyphomicrobiales</taxon>
        <taxon>Methylobacteriaceae</taxon>
        <taxon>Methylobacterium</taxon>
    </lineage>
</organism>
<reference evidence="8 9" key="1">
    <citation type="submission" date="2023-07" db="EMBL/GenBank/DDBJ databases">
        <title>Genomic Encyclopedia of Type Strains, Phase IV (KMG-IV): sequencing the most valuable type-strain genomes for metagenomic binning, comparative biology and taxonomic classification.</title>
        <authorList>
            <person name="Goeker M."/>
        </authorList>
    </citation>
    <scope>NUCLEOTIDE SEQUENCE [LARGE SCALE GENOMIC DNA]</scope>
    <source>
        <strain evidence="8 9">DSM 19013</strain>
    </source>
</reference>
<name>A0ABU0HWS0_9HYPH</name>